<dbReference type="RefSeq" id="WP_229639951.1">
    <property type="nucleotide sequence ID" value="NZ_JADWDC010000014.1"/>
</dbReference>
<name>A0A964BP03_9CYAN</name>
<proteinExistence type="predicted"/>
<dbReference type="PANTHER" id="PTHR43308">
    <property type="entry name" value="OUTER MEMBRANE PROTEIN ALPHA-RELATED"/>
    <property type="match status" value="1"/>
</dbReference>
<reference evidence="2" key="1">
    <citation type="journal article" date="2021" name="Antonie Van Leeuwenhoek">
        <title>Draft genome and description of Waterburya agarophytonicola gen. nov. sp. nov. (Pleurocapsales, Cyanobacteria): a seaweed symbiont.</title>
        <authorList>
            <person name="Bonthond G."/>
            <person name="Shalygin S."/>
            <person name="Bayer T."/>
            <person name="Weinberger F."/>
        </authorList>
    </citation>
    <scope>NUCLEOTIDE SEQUENCE</scope>
    <source>
        <strain evidence="2">KI4</strain>
    </source>
</reference>
<dbReference type="PANTHER" id="PTHR43308:SF5">
    <property type="entry name" value="S-LAYER PROTEIN _ PEPTIDOGLYCAN ENDO-BETA-N-ACETYLGLUCOSAMINIDASE"/>
    <property type="match status" value="1"/>
</dbReference>
<organism evidence="2 3">
    <name type="scientific">Waterburya agarophytonicola KI4</name>
    <dbReference type="NCBI Taxonomy" id="2874699"/>
    <lineage>
        <taxon>Bacteria</taxon>
        <taxon>Bacillati</taxon>
        <taxon>Cyanobacteriota</taxon>
        <taxon>Cyanophyceae</taxon>
        <taxon>Pleurocapsales</taxon>
        <taxon>Hyellaceae</taxon>
        <taxon>Waterburya</taxon>
        <taxon>Waterburya agarophytonicola</taxon>
    </lineage>
</organism>
<protein>
    <submittedName>
        <fullName evidence="2">S-layer homology domain-containing protein</fullName>
    </submittedName>
</protein>
<evidence type="ECO:0000313" key="2">
    <source>
        <dbReference type="EMBL" id="MCC0176914.1"/>
    </source>
</evidence>
<feature type="non-terminal residue" evidence="2">
    <location>
        <position position="1"/>
    </location>
</feature>
<keyword evidence="3" id="KW-1185">Reference proteome</keyword>
<gene>
    <name evidence="2" type="ORF">I4641_07970</name>
</gene>
<feature type="domain" description="SLH" evidence="1">
    <location>
        <begin position="11"/>
        <end position="75"/>
    </location>
</feature>
<evidence type="ECO:0000313" key="3">
    <source>
        <dbReference type="Proteomes" id="UP000729733"/>
    </source>
</evidence>
<dbReference type="PROSITE" id="PS51272">
    <property type="entry name" value="SLH"/>
    <property type="match status" value="3"/>
</dbReference>
<feature type="domain" description="SLH" evidence="1">
    <location>
        <begin position="138"/>
        <end position="204"/>
    </location>
</feature>
<accession>A0A964BP03</accession>
<dbReference type="InterPro" id="IPR051465">
    <property type="entry name" value="Cell_Envelope_Struct_Comp"/>
</dbReference>
<dbReference type="EMBL" id="JADWDC010000014">
    <property type="protein sequence ID" value="MCC0176914.1"/>
    <property type="molecule type" value="Genomic_DNA"/>
</dbReference>
<dbReference type="Pfam" id="PF00395">
    <property type="entry name" value="SLH"/>
    <property type="match status" value="3"/>
</dbReference>
<dbReference type="InterPro" id="IPR001119">
    <property type="entry name" value="SLH_dom"/>
</dbReference>
<sequence length="211" mass="23022">EPKSTATTPEKTEIPEDIAPTYWAYPFVKQMSDQGLVADLTEDQDFEPDKLITRASMATLISQAFDNKPKNKAIKKFEDVTNKNAIAADIDKAVGMGFMQGYSDDEFRPLENIPRYQVLVTLATGLGLKPSQDATQILQKFGDGSDLPDWAKQQVAAAAEAGLIVNRPNVAANSLSPNKSATRAEVAAMIHQALVKTGKLKPLESEYILKP</sequence>
<dbReference type="Proteomes" id="UP000729733">
    <property type="component" value="Unassembled WGS sequence"/>
</dbReference>
<feature type="domain" description="SLH" evidence="1">
    <location>
        <begin position="76"/>
        <end position="136"/>
    </location>
</feature>
<comment type="caution">
    <text evidence="2">The sequence shown here is derived from an EMBL/GenBank/DDBJ whole genome shotgun (WGS) entry which is preliminary data.</text>
</comment>
<dbReference type="AlphaFoldDB" id="A0A964BP03"/>
<evidence type="ECO:0000259" key="1">
    <source>
        <dbReference type="PROSITE" id="PS51272"/>
    </source>
</evidence>